<dbReference type="InterPro" id="IPR014710">
    <property type="entry name" value="RmlC-like_jellyroll"/>
</dbReference>
<dbReference type="InterPro" id="IPR013096">
    <property type="entry name" value="Cupin_2"/>
</dbReference>
<evidence type="ECO:0000259" key="2">
    <source>
        <dbReference type="Pfam" id="PF07883"/>
    </source>
</evidence>
<dbReference type="PANTHER" id="PTHR35848">
    <property type="entry name" value="OXALATE-BINDING PROTEIN"/>
    <property type="match status" value="1"/>
</dbReference>
<comment type="caution">
    <text evidence="3">The sequence shown here is derived from an EMBL/GenBank/DDBJ whole genome shotgun (WGS) entry which is preliminary data.</text>
</comment>
<evidence type="ECO:0000313" key="4">
    <source>
        <dbReference type="Proteomes" id="UP001556098"/>
    </source>
</evidence>
<proteinExistence type="predicted"/>
<organism evidence="3 4">
    <name type="scientific">Sulfitobacter sediminis</name>
    <dbReference type="NCBI Taxonomy" id="3234186"/>
    <lineage>
        <taxon>Bacteria</taxon>
        <taxon>Pseudomonadati</taxon>
        <taxon>Pseudomonadota</taxon>
        <taxon>Alphaproteobacteria</taxon>
        <taxon>Rhodobacterales</taxon>
        <taxon>Roseobacteraceae</taxon>
        <taxon>Sulfitobacter</taxon>
    </lineage>
</organism>
<dbReference type="SUPFAM" id="SSF51182">
    <property type="entry name" value="RmlC-like cupins"/>
    <property type="match status" value="1"/>
</dbReference>
<gene>
    <name evidence="3" type="ORF">AB2B41_07490</name>
</gene>
<evidence type="ECO:0000313" key="3">
    <source>
        <dbReference type="EMBL" id="MEW9919440.1"/>
    </source>
</evidence>
<dbReference type="Pfam" id="PF07883">
    <property type="entry name" value="Cupin_2"/>
    <property type="match status" value="1"/>
</dbReference>
<dbReference type="Proteomes" id="UP001556098">
    <property type="component" value="Unassembled WGS sequence"/>
</dbReference>
<keyword evidence="1" id="KW-0479">Metal-binding</keyword>
<dbReference type="InterPro" id="IPR051610">
    <property type="entry name" value="GPI/OXD"/>
</dbReference>
<protein>
    <submittedName>
        <fullName evidence="3">Cupin domain-containing protein</fullName>
    </submittedName>
</protein>
<feature type="domain" description="Cupin type-2" evidence="2">
    <location>
        <begin position="45"/>
        <end position="115"/>
    </location>
</feature>
<keyword evidence="4" id="KW-1185">Reference proteome</keyword>
<reference evidence="3 4" key="1">
    <citation type="submission" date="2024-07" db="EMBL/GenBank/DDBJ databases">
        <title>Marimonas sp.nov., isolated from tidal-flat sediment.</title>
        <authorList>
            <person name="Jayan J.N."/>
            <person name="Lee S.S."/>
        </authorList>
    </citation>
    <scope>NUCLEOTIDE SEQUENCE [LARGE SCALE GENOMIC DNA]</scope>
    <source>
        <strain evidence="3 4">MJW-29</strain>
    </source>
</reference>
<sequence>MPKIDVQEWVEHAGEPHPLTGVDNGPYADIALGDAVGLTQFGVHLERLPPGSQSSHRHWHETEDEFVYVVSGELVLIEDSEIVLTAGEAAGWNSGTPVAHCLENRSDRDAVMLVVGTRAEAGAVHYPDHDLVLRHTAERRVFTRGDGTPVETKG</sequence>
<evidence type="ECO:0000256" key="1">
    <source>
        <dbReference type="ARBA" id="ARBA00022723"/>
    </source>
</evidence>
<dbReference type="PANTHER" id="PTHR35848:SF9">
    <property type="entry name" value="SLL1358 PROTEIN"/>
    <property type="match status" value="1"/>
</dbReference>
<name>A0ABV3RKE0_9RHOB</name>
<dbReference type="EMBL" id="JBFNXX010000004">
    <property type="protein sequence ID" value="MEW9919440.1"/>
    <property type="molecule type" value="Genomic_DNA"/>
</dbReference>
<accession>A0ABV3RKE0</accession>
<dbReference type="Gene3D" id="2.60.120.10">
    <property type="entry name" value="Jelly Rolls"/>
    <property type="match status" value="1"/>
</dbReference>
<dbReference type="CDD" id="cd02224">
    <property type="entry name" value="cupin_SPO2919-like"/>
    <property type="match status" value="1"/>
</dbReference>
<dbReference type="RefSeq" id="WP_367877141.1">
    <property type="nucleotide sequence ID" value="NZ_JBFNXX010000004.1"/>
</dbReference>
<dbReference type="InterPro" id="IPR011051">
    <property type="entry name" value="RmlC_Cupin_sf"/>
</dbReference>